<name>A0A2N6UHI3_9FIRM</name>
<dbReference type="Proteomes" id="UP000235658">
    <property type="component" value="Unassembled WGS sequence"/>
</dbReference>
<reference evidence="1 2" key="1">
    <citation type="submission" date="2017-09" db="EMBL/GenBank/DDBJ databases">
        <title>Bacterial strain isolated from the female urinary microbiota.</title>
        <authorList>
            <person name="Thomas-White K."/>
            <person name="Kumar N."/>
            <person name="Forster S."/>
            <person name="Putonti C."/>
            <person name="Lawley T."/>
            <person name="Wolfe A.J."/>
        </authorList>
    </citation>
    <scope>NUCLEOTIDE SEQUENCE [LARGE SCALE GENOMIC DNA]</scope>
    <source>
        <strain evidence="1 2">UMB0204</strain>
    </source>
</reference>
<dbReference type="Gene3D" id="3.30.70.120">
    <property type="match status" value="2"/>
</dbReference>
<dbReference type="AlphaFoldDB" id="A0A2N6UHI3"/>
<organism evidence="1 2">
    <name type="scientific">Anaerococcus hydrogenalis</name>
    <dbReference type="NCBI Taxonomy" id="33029"/>
    <lineage>
        <taxon>Bacteria</taxon>
        <taxon>Bacillati</taxon>
        <taxon>Bacillota</taxon>
        <taxon>Tissierellia</taxon>
        <taxon>Tissierellales</taxon>
        <taxon>Peptoniphilaceae</taxon>
        <taxon>Anaerococcus</taxon>
    </lineage>
</organism>
<dbReference type="RefSeq" id="WP_004816346.1">
    <property type="nucleotide sequence ID" value="NZ_CAUPDS010000004.1"/>
</dbReference>
<dbReference type="InterPro" id="IPR002187">
    <property type="entry name" value="N-reg_PII"/>
</dbReference>
<dbReference type="GO" id="GO:0030234">
    <property type="term" value="F:enzyme regulator activity"/>
    <property type="evidence" value="ECO:0007669"/>
    <property type="project" value="InterPro"/>
</dbReference>
<dbReference type="EMBL" id="PNHP01000005">
    <property type="protein sequence ID" value="PMC81009.1"/>
    <property type="molecule type" value="Genomic_DNA"/>
</dbReference>
<proteinExistence type="predicted"/>
<sequence length="198" mass="22248">MKYLRIITSRSKGSRFMDQLEKHGAKSISCLLAEGSANDHILEVLGINKEKKEIVSALVNDELVKDLLYKLKEKFDKKNTSIMFTTPLDLKGEVNMEYEALYVIVNKENADKVIEISQKEGARGATVVHGRGSGIQKKSVFLNMTIEPEKDIVIMLIKKEISEKVKSSIYEAMNLEENSQGILFSLPVSDVRGLVEQN</sequence>
<dbReference type="PROSITE" id="PS51343">
    <property type="entry name" value="PII_GLNB_DOM"/>
    <property type="match status" value="1"/>
</dbReference>
<protein>
    <submittedName>
        <fullName evidence="1">Transcriptional regulator</fullName>
    </submittedName>
</protein>
<dbReference type="InterPro" id="IPR015867">
    <property type="entry name" value="N-reg_PII/ATP_PRibTrfase_C"/>
</dbReference>
<dbReference type="GeneID" id="84579002"/>
<gene>
    <name evidence="1" type="ORF">CJ192_07370</name>
</gene>
<dbReference type="Pfam" id="PF00543">
    <property type="entry name" value="P-II"/>
    <property type="match status" value="1"/>
</dbReference>
<evidence type="ECO:0000313" key="1">
    <source>
        <dbReference type="EMBL" id="PMC81009.1"/>
    </source>
</evidence>
<comment type="caution">
    <text evidence="1">The sequence shown here is derived from an EMBL/GenBank/DDBJ whole genome shotgun (WGS) entry which is preliminary data.</text>
</comment>
<dbReference type="SUPFAM" id="SSF54913">
    <property type="entry name" value="GlnB-like"/>
    <property type="match status" value="2"/>
</dbReference>
<dbReference type="GO" id="GO:0006808">
    <property type="term" value="P:regulation of nitrogen utilization"/>
    <property type="evidence" value="ECO:0007669"/>
    <property type="project" value="InterPro"/>
</dbReference>
<evidence type="ECO:0000313" key="2">
    <source>
        <dbReference type="Proteomes" id="UP000235658"/>
    </source>
</evidence>
<accession>A0A2N6UHI3</accession>
<dbReference type="InterPro" id="IPR011322">
    <property type="entry name" value="N-reg_PII-like_a/b"/>
</dbReference>